<organism evidence="4 5">
    <name type="scientific">Armillaria novae-zelandiae</name>
    <dbReference type="NCBI Taxonomy" id="153914"/>
    <lineage>
        <taxon>Eukaryota</taxon>
        <taxon>Fungi</taxon>
        <taxon>Dikarya</taxon>
        <taxon>Basidiomycota</taxon>
        <taxon>Agaricomycotina</taxon>
        <taxon>Agaricomycetes</taxon>
        <taxon>Agaricomycetidae</taxon>
        <taxon>Agaricales</taxon>
        <taxon>Marasmiineae</taxon>
        <taxon>Physalacriaceae</taxon>
        <taxon>Armillaria</taxon>
    </lineage>
</organism>
<evidence type="ECO:0000256" key="1">
    <source>
        <dbReference type="ARBA" id="ARBA00009856"/>
    </source>
</evidence>
<proteinExistence type="inferred from homology"/>
<sequence>MSSQTLAPGSSSEFVVVSSQRKRKNRPRRNKLTVSDLVERTKQDLQNDPWTAAAIQIVQESSSAIHDNKCPDVLCLGLGSPFSSPNSRAQLAFLLLICKSLNIDCSRVSLYDPVFTEEDLCFFEEQKLKVLCEKKGYAIDSPTLVYMPHCDMELHEDILKDNSTVRNAILICNRLGDYVESNPSHKLEARVPCLCRIVPFLVSVSLPPSNVWPAAFNNTSVQYLPICKFDAWSSENSPCSGEHSAALSASDGNASAETGAGEA</sequence>
<dbReference type="EMBL" id="JAUEPR010000006">
    <property type="protein sequence ID" value="KAK0483465.1"/>
    <property type="molecule type" value="Genomic_DNA"/>
</dbReference>
<reference evidence="4" key="1">
    <citation type="submission" date="2023-06" db="EMBL/GenBank/DDBJ databases">
        <authorList>
            <consortium name="Lawrence Berkeley National Laboratory"/>
            <person name="Ahrendt S."/>
            <person name="Sahu N."/>
            <person name="Indic B."/>
            <person name="Wong-Bajracharya J."/>
            <person name="Merenyi Z."/>
            <person name="Ke H.-M."/>
            <person name="Monk M."/>
            <person name="Kocsube S."/>
            <person name="Drula E."/>
            <person name="Lipzen A."/>
            <person name="Balint B."/>
            <person name="Henrissat B."/>
            <person name="Andreopoulos B."/>
            <person name="Martin F.M."/>
            <person name="Harder C.B."/>
            <person name="Rigling D."/>
            <person name="Ford K.L."/>
            <person name="Foster G.D."/>
            <person name="Pangilinan J."/>
            <person name="Papanicolaou A."/>
            <person name="Barry K."/>
            <person name="LaButti K."/>
            <person name="Viragh M."/>
            <person name="Koriabine M."/>
            <person name="Yan M."/>
            <person name="Riley R."/>
            <person name="Champramary S."/>
            <person name="Plett K.L."/>
            <person name="Tsai I.J."/>
            <person name="Slot J."/>
            <person name="Sipos G."/>
            <person name="Plett J."/>
            <person name="Nagy L.G."/>
            <person name="Grigoriev I.V."/>
        </authorList>
    </citation>
    <scope>NUCLEOTIDE SEQUENCE</scope>
    <source>
        <strain evidence="4">ICMP 16352</strain>
    </source>
</reference>
<dbReference type="PANTHER" id="PTHR28626">
    <property type="entry name" value="SRR1-LIKE PROTEIN"/>
    <property type="match status" value="1"/>
</dbReference>
<evidence type="ECO:0000313" key="5">
    <source>
        <dbReference type="Proteomes" id="UP001175227"/>
    </source>
</evidence>
<dbReference type="GO" id="GO:0005634">
    <property type="term" value="C:nucleus"/>
    <property type="evidence" value="ECO:0007669"/>
    <property type="project" value="TreeGrafter"/>
</dbReference>
<dbReference type="Pfam" id="PF07985">
    <property type="entry name" value="SRR1"/>
    <property type="match status" value="1"/>
</dbReference>
<evidence type="ECO:0000256" key="2">
    <source>
        <dbReference type="SAM" id="MobiDB-lite"/>
    </source>
</evidence>
<dbReference type="GO" id="GO:0005737">
    <property type="term" value="C:cytoplasm"/>
    <property type="evidence" value="ECO:0007669"/>
    <property type="project" value="TreeGrafter"/>
</dbReference>
<name>A0AA39ULA8_9AGAR</name>
<dbReference type="InterPro" id="IPR040044">
    <property type="entry name" value="SRR1L"/>
</dbReference>
<feature type="compositionally biased region" description="Basic residues" evidence="2">
    <location>
        <begin position="20"/>
        <end position="31"/>
    </location>
</feature>
<dbReference type="InterPro" id="IPR012942">
    <property type="entry name" value="SRR1-like"/>
</dbReference>
<feature type="region of interest" description="Disordered" evidence="2">
    <location>
        <begin position="239"/>
        <end position="263"/>
    </location>
</feature>
<dbReference type="PANTHER" id="PTHR28626:SF3">
    <property type="entry name" value="SRR1-LIKE PROTEIN"/>
    <property type="match status" value="1"/>
</dbReference>
<feature type="domain" description="SRR1-like" evidence="3">
    <location>
        <begin position="66"/>
        <end position="223"/>
    </location>
</feature>
<dbReference type="AlphaFoldDB" id="A0AA39ULA8"/>
<gene>
    <name evidence="4" type="ORF">IW261DRAFT_1561288</name>
</gene>
<comment type="similarity">
    <text evidence="1">Belongs to the SRR1 family.</text>
</comment>
<feature type="compositionally biased region" description="Polar residues" evidence="2">
    <location>
        <begin position="1"/>
        <end position="19"/>
    </location>
</feature>
<dbReference type="Proteomes" id="UP001175227">
    <property type="component" value="Unassembled WGS sequence"/>
</dbReference>
<accession>A0AA39ULA8</accession>
<keyword evidence="5" id="KW-1185">Reference proteome</keyword>
<evidence type="ECO:0000313" key="4">
    <source>
        <dbReference type="EMBL" id="KAK0483465.1"/>
    </source>
</evidence>
<protein>
    <submittedName>
        <fullName evidence="4">SRR1-domain-containing protein</fullName>
    </submittedName>
</protein>
<comment type="caution">
    <text evidence="4">The sequence shown here is derived from an EMBL/GenBank/DDBJ whole genome shotgun (WGS) entry which is preliminary data.</text>
</comment>
<feature type="region of interest" description="Disordered" evidence="2">
    <location>
        <begin position="1"/>
        <end position="33"/>
    </location>
</feature>
<evidence type="ECO:0000259" key="3">
    <source>
        <dbReference type="Pfam" id="PF07985"/>
    </source>
</evidence>